<dbReference type="InterPro" id="IPR014519">
    <property type="entry name" value="UCP024492"/>
</dbReference>
<comment type="caution">
    <text evidence="1">The sequence shown here is derived from an EMBL/GenBank/DDBJ whole genome shotgun (WGS) entry which is preliminary data.</text>
</comment>
<proteinExistence type="predicted"/>
<evidence type="ECO:0000313" key="1">
    <source>
        <dbReference type="EMBL" id="KXV75836.1"/>
    </source>
</evidence>
<organism evidence="1 2">
    <name type="scientific">Acetobacter cerevisiae</name>
    <dbReference type="NCBI Taxonomy" id="178900"/>
    <lineage>
        <taxon>Bacteria</taxon>
        <taxon>Pseudomonadati</taxon>
        <taxon>Pseudomonadota</taxon>
        <taxon>Alphaproteobacteria</taxon>
        <taxon>Acetobacterales</taxon>
        <taxon>Acetobacteraceae</taxon>
        <taxon>Acetobacter</taxon>
    </lineage>
</organism>
<dbReference type="EMBL" id="LIAA01000079">
    <property type="protein sequence ID" value="KXV75836.1"/>
    <property type="molecule type" value="Genomic_DNA"/>
</dbReference>
<dbReference type="Pfam" id="PF04343">
    <property type="entry name" value="DUF488"/>
    <property type="match status" value="1"/>
</dbReference>
<dbReference type="PATRIC" id="fig|178900.7.peg.2926"/>
<gene>
    <name evidence="1" type="ORF">AD954_14105</name>
</gene>
<dbReference type="Proteomes" id="UP000075462">
    <property type="component" value="Unassembled WGS sequence"/>
</dbReference>
<dbReference type="OrthoDB" id="9789109at2"/>
<dbReference type="PANTHER" id="PTHR39337">
    <property type="entry name" value="BLR5642 PROTEIN"/>
    <property type="match status" value="1"/>
</dbReference>
<dbReference type="PIRSF" id="PIRSF024492">
    <property type="entry name" value="UCP024492"/>
    <property type="match status" value="1"/>
</dbReference>
<reference evidence="1 2" key="1">
    <citation type="submission" date="2015-06" db="EMBL/GenBank/DDBJ databases">
        <title>Improved classification and identification of acetic acid bacteria using matrix-assisted laser desorption/ionization time-of-flight mass spectrometry; Gluconobacter nephelii and Gluconobacter uchimurae are later heterotypic synonyms of Gluconobacter japonicus and Gluconobacter oxydans, respectively.</title>
        <authorList>
            <person name="Li L."/>
            <person name="Cleenwerck I."/>
            <person name="De Vuyst L."/>
            <person name="Vandamme P."/>
        </authorList>
    </citation>
    <scope>NUCLEOTIDE SEQUENCE [LARGE SCALE GENOMIC DNA]</scope>
    <source>
        <strain evidence="1 2">LMG 1545</strain>
    </source>
</reference>
<dbReference type="InterPro" id="IPR007438">
    <property type="entry name" value="DUF488"/>
</dbReference>
<evidence type="ECO:0000313" key="2">
    <source>
        <dbReference type="Proteomes" id="UP000075462"/>
    </source>
</evidence>
<dbReference type="AlphaFoldDB" id="A0A149V6V3"/>
<accession>A0A149V6V3</accession>
<protein>
    <submittedName>
        <fullName evidence="1">DNA repair protein</fullName>
    </submittedName>
</protein>
<dbReference type="PANTHER" id="PTHR39337:SF1">
    <property type="entry name" value="BLR5642 PROTEIN"/>
    <property type="match status" value="1"/>
</dbReference>
<name>A0A149V6V3_9PROT</name>
<dbReference type="RefSeq" id="WP_062274747.1">
    <property type="nucleotide sequence ID" value="NZ_LIAA01000079.1"/>
</dbReference>
<sequence length="197" mass="22172">MNKSTFFEETAKSAPNGYLHPFYTIGHSTHPLDTFIALLQHYGVTFIADIRAFPYSRRNRDYDGAHLVTTLGEQGIGYEHFPALGGRRPRSKTVDPHRNAFWRVQSFHNYADYALGAEFHAGLARLIEKGRTETVALMCAEVLWWRCHRRIVTDYLLANGVPVFHILSLTEAQPAIMTPSAILVAGEGITYPVAPEK</sequence>